<proteinExistence type="predicted"/>
<gene>
    <name evidence="1" type="ORF">SAMN05421877_10477</name>
</gene>
<dbReference type="AlphaFoldDB" id="A0A1H5WKF7"/>
<sequence length="39" mass="4721">MHGNQQFDDNFTAIQRYMYKKSLSEMDRLCIFMLMNISV</sequence>
<reference evidence="2" key="1">
    <citation type="submission" date="2016-10" db="EMBL/GenBank/DDBJ databases">
        <authorList>
            <person name="Varghese N."/>
            <person name="Submissions S."/>
        </authorList>
    </citation>
    <scope>NUCLEOTIDE SEQUENCE [LARGE SCALE GENOMIC DNA]</scope>
    <source>
        <strain evidence="2">DSM 22361</strain>
    </source>
</reference>
<evidence type="ECO:0000313" key="2">
    <source>
        <dbReference type="Proteomes" id="UP000236731"/>
    </source>
</evidence>
<keyword evidence="2" id="KW-1185">Reference proteome</keyword>
<protein>
    <submittedName>
        <fullName evidence="1">Uncharacterized protein</fullName>
    </submittedName>
</protein>
<name>A0A1H5WKF7_9SPHI</name>
<dbReference type="Proteomes" id="UP000236731">
    <property type="component" value="Unassembled WGS sequence"/>
</dbReference>
<dbReference type="EMBL" id="FNUT01000004">
    <property type="protein sequence ID" value="SEF99766.1"/>
    <property type="molecule type" value="Genomic_DNA"/>
</dbReference>
<evidence type="ECO:0000313" key="1">
    <source>
        <dbReference type="EMBL" id="SEF99766.1"/>
    </source>
</evidence>
<accession>A0A1H5WKF7</accession>
<organism evidence="1 2">
    <name type="scientific">Sphingobacterium lactis</name>
    <dbReference type="NCBI Taxonomy" id="797291"/>
    <lineage>
        <taxon>Bacteria</taxon>
        <taxon>Pseudomonadati</taxon>
        <taxon>Bacteroidota</taxon>
        <taxon>Sphingobacteriia</taxon>
        <taxon>Sphingobacteriales</taxon>
        <taxon>Sphingobacteriaceae</taxon>
        <taxon>Sphingobacterium</taxon>
    </lineage>
</organism>